<dbReference type="PRINTS" id="PR00081">
    <property type="entry name" value="GDHRDH"/>
</dbReference>
<dbReference type="InterPro" id="IPR036291">
    <property type="entry name" value="NAD(P)-bd_dom_sf"/>
</dbReference>
<evidence type="ECO:0000313" key="4">
    <source>
        <dbReference type="EMBL" id="KAH6893220.1"/>
    </source>
</evidence>
<evidence type="ECO:0000256" key="3">
    <source>
        <dbReference type="ARBA" id="ARBA00023002"/>
    </source>
</evidence>
<proteinExistence type="inferred from homology"/>
<accession>A0A9P9ASU7</accession>
<dbReference type="Proteomes" id="UP000777438">
    <property type="component" value="Unassembled WGS sequence"/>
</dbReference>
<organism evidence="4 5">
    <name type="scientific">Thelonectria olida</name>
    <dbReference type="NCBI Taxonomy" id="1576542"/>
    <lineage>
        <taxon>Eukaryota</taxon>
        <taxon>Fungi</taxon>
        <taxon>Dikarya</taxon>
        <taxon>Ascomycota</taxon>
        <taxon>Pezizomycotina</taxon>
        <taxon>Sordariomycetes</taxon>
        <taxon>Hypocreomycetidae</taxon>
        <taxon>Hypocreales</taxon>
        <taxon>Nectriaceae</taxon>
        <taxon>Thelonectria</taxon>
    </lineage>
</organism>
<dbReference type="EMBL" id="JAGPYM010000006">
    <property type="protein sequence ID" value="KAH6893220.1"/>
    <property type="molecule type" value="Genomic_DNA"/>
</dbReference>
<gene>
    <name evidence="4" type="ORF">B0T10DRAFT_559220</name>
</gene>
<name>A0A9P9ASU7_9HYPO</name>
<dbReference type="Gene3D" id="3.40.50.720">
    <property type="entry name" value="NAD(P)-binding Rossmann-like Domain"/>
    <property type="match status" value="1"/>
</dbReference>
<dbReference type="OrthoDB" id="37659at2759"/>
<comment type="caution">
    <text evidence="4">The sequence shown here is derived from an EMBL/GenBank/DDBJ whole genome shotgun (WGS) entry which is preliminary data.</text>
</comment>
<evidence type="ECO:0000256" key="1">
    <source>
        <dbReference type="ARBA" id="ARBA00006484"/>
    </source>
</evidence>
<reference evidence="4 5" key="1">
    <citation type="journal article" date="2021" name="Nat. Commun.">
        <title>Genetic determinants of endophytism in the Arabidopsis root mycobiome.</title>
        <authorList>
            <person name="Mesny F."/>
            <person name="Miyauchi S."/>
            <person name="Thiergart T."/>
            <person name="Pickel B."/>
            <person name="Atanasova L."/>
            <person name="Karlsson M."/>
            <person name="Huettel B."/>
            <person name="Barry K.W."/>
            <person name="Haridas S."/>
            <person name="Chen C."/>
            <person name="Bauer D."/>
            <person name="Andreopoulos W."/>
            <person name="Pangilinan J."/>
            <person name="LaButti K."/>
            <person name="Riley R."/>
            <person name="Lipzen A."/>
            <person name="Clum A."/>
            <person name="Drula E."/>
            <person name="Henrissat B."/>
            <person name="Kohler A."/>
            <person name="Grigoriev I.V."/>
            <person name="Martin F.M."/>
            <person name="Hacquard S."/>
        </authorList>
    </citation>
    <scope>NUCLEOTIDE SEQUENCE [LARGE SCALE GENOMIC DNA]</scope>
    <source>
        <strain evidence="4 5">MPI-CAGE-CH-0241</strain>
    </source>
</reference>
<sequence length="313" mass="33563">MASIVALHASLTADLTGKSVIITGAANGICLETALQYYANGANIAIADLASSQNSAEETIRRLDDPSRALFVPVDITRRDDMGGLFAKTVERFGRVDIVVANAGIMESRRFFDFDVDEKGELKDDGFGRVIDVNLKGTMNTLKHAVFRMKDNPPDQDGWRGSVVLVASTSGYFGGTEVISYVSSKHGVIGLLRSSHGPAESLGIRVNAVAPLTTPTFMTSGFSAAWEEEGLPTNTPAAVAAGILQMSLDTHMRGKCCLIVGGTYREIEGPLAKTSYSWTGEAIDDLFLKVGNFFRKLGGYPLPPRRYIGQSGC</sequence>
<keyword evidence="5" id="KW-1185">Reference proteome</keyword>
<dbReference type="GO" id="GO:0016491">
    <property type="term" value="F:oxidoreductase activity"/>
    <property type="evidence" value="ECO:0007669"/>
    <property type="project" value="UniProtKB-KW"/>
</dbReference>
<keyword evidence="3" id="KW-0560">Oxidoreductase</keyword>
<protein>
    <submittedName>
        <fullName evidence="4">Uncharacterized protein</fullName>
    </submittedName>
</protein>
<comment type="similarity">
    <text evidence="1">Belongs to the short-chain dehydrogenases/reductases (SDR) family.</text>
</comment>
<evidence type="ECO:0000256" key="2">
    <source>
        <dbReference type="ARBA" id="ARBA00022857"/>
    </source>
</evidence>
<keyword evidence="2" id="KW-0521">NADP</keyword>
<evidence type="ECO:0000313" key="5">
    <source>
        <dbReference type="Proteomes" id="UP000777438"/>
    </source>
</evidence>
<dbReference type="PANTHER" id="PTHR43180:SF63">
    <property type="entry name" value="DEHYDROGENASE_REDUCTASE FAMILY PROTEIN, PUTATIVE (AFU_ORTHOLOGUE AFUA_6G03520)-RELATED"/>
    <property type="match status" value="1"/>
</dbReference>
<dbReference type="InterPro" id="IPR002347">
    <property type="entry name" value="SDR_fam"/>
</dbReference>
<dbReference type="Pfam" id="PF00106">
    <property type="entry name" value="adh_short"/>
    <property type="match status" value="1"/>
</dbReference>
<dbReference type="AlphaFoldDB" id="A0A9P9ASU7"/>
<dbReference type="SUPFAM" id="SSF51735">
    <property type="entry name" value="NAD(P)-binding Rossmann-fold domains"/>
    <property type="match status" value="1"/>
</dbReference>
<dbReference type="PANTHER" id="PTHR43180">
    <property type="entry name" value="3-OXOACYL-(ACYL-CARRIER-PROTEIN) REDUCTASE (AFU_ORTHOLOGUE AFUA_6G11210)"/>
    <property type="match status" value="1"/>
</dbReference>